<dbReference type="InterPro" id="IPR002401">
    <property type="entry name" value="Cyt_P450_E_grp-I"/>
</dbReference>
<dbReference type="PRINTS" id="PR00463">
    <property type="entry name" value="EP450I"/>
</dbReference>
<evidence type="ECO:0000256" key="8">
    <source>
        <dbReference type="SAM" id="Phobius"/>
    </source>
</evidence>
<feature type="transmembrane region" description="Helical" evidence="8">
    <location>
        <begin position="12"/>
        <end position="28"/>
    </location>
</feature>
<dbReference type="CDD" id="cd11061">
    <property type="entry name" value="CYP67-like"/>
    <property type="match status" value="1"/>
</dbReference>
<name>A0A1L9S4M8_9EURO</name>
<dbReference type="Gene3D" id="1.10.630.10">
    <property type="entry name" value="Cytochrome P450"/>
    <property type="match status" value="1"/>
</dbReference>
<dbReference type="SUPFAM" id="SSF48264">
    <property type="entry name" value="Cytochrome P450"/>
    <property type="match status" value="1"/>
</dbReference>
<dbReference type="InterPro" id="IPR001128">
    <property type="entry name" value="Cyt_P450"/>
</dbReference>
<dbReference type="GO" id="GO:0005506">
    <property type="term" value="F:iron ion binding"/>
    <property type="evidence" value="ECO:0007669"/>
    <property type="project" value="InterPro"/>
</dbReference>
<dbReference type="EMBL" id="KV878369">
    <property type="protein sequence ID" value="OJJ42108.1"/>
    <property type="molecule type" value="Genomic_DNA"/>
</dbReference>
<feature type="binding site" description="axial binding residue" evidence="7">
    <location>
        <position position="488"/>
    </location>
    <ligand>
        <name>heme</name>
        <dbReference type="ChEBI" id="CHEBI:30413"/>
    </ligand>
    <ligandPart>
        <name>Fe</name>
        <dbReference type="ChEBI" id="CHEBI:18248"/>
    </ligandPart>
</feature>
<dbReference type="RefSeq" id="XP_022576618.1">
    <property type="nucleotide sequence ID" value="XM_022724343.1"/>
</dbReference>
<organism evidence="9 10">
    <name type="scientific">Penicilliopsis zonata CBS 506.65</name>
    <dbReference type="NCBI Taxonomy" id="1073090"/>
    <lineage>
        <taxon>Eukaryota</taxon>
        <taxon>Fungi</taxon>
        <taxon>Dikarya</taxon>
        <taxon>Ascomycota</taxon>
        <taxon>Pezizomycotina</taxon>
        <taxon>Eurotiomycetes</taxon>
        <taxon>Eurotiomycetidae</taxon>
        <taxon>Eurotiales</taxon>
        <taxon>Aspergillaceae</taxon>
        <taxon>Penicilliopsis</taxon>
    </lineage>
</organism>
<keyword evidence="10" id="KW-1185">Reference proteome</keyword>
<comment type="similarity">
    <text evidence="2">Belongs to the cytochrome P450 family.</text>
</comment>
<gene>
    <name evidence="9" type="ORF">ASPZODRAFT_137494</name>
</gene>
<dbReference type="InterPro" id="IPR050121">
    <property type="entry name" value="Cytochrome_P450_monoxygenase"/>
</dbReference>
<keyword evidence="7" id="KW-0349">Heme</keyword>
<dbReference type="AlphaFoldDB" id="A0A1L9S4M8"/>
<dbReference type="PANTHER" id="PTHR24305:SF187">
    <property type="entry name" value="P450, PUTATIVE (EUROFUNG)-RELATED"/>
    <property type="match status" value="1"/>
</dbReference>
<evidence type="ECO:0000256" key="4">
    <source>
        <dbReference type="ARBA" id="ARBA00023002"/>
    </source>
</evidence>
<dbReference type="Pfam" id="PF00067">
    <property type="entry name" value="p450"/>
    <property type="match status" value="1"/>
</dbReference>
<evidence type="ECO:0000256" key="2">
    <source>
        <dbReference type="ARBA" id="ARBA00010617"/>
    </source>
</evidence>
<keyword evidence="8" id="KW-1133">Transmembrane helix</keyword>
<sequence>MADLQTSLTPTILATASVTGVALHLFLFKRVEVDKRPVSTGASFIVAYFLLALALPSLSAEYNANLPWALIVAGLAWWCLVLSLCVSILIYRAFLHPLRKFPGPFGARLSKFWALNKVLETKCGWYRILDQLQQQYGDYVRTGPRELVIFDSAAITPILGFASVTGKGPFYDSMETSVSTTRDHAFHRQRRKIWDLAFKQSLADYAPRIEEFTSQLLSRIARDGAKGPILVNEVCIHYSYDVMSALAFGDPMGFIQGDSNAVANSVLNNIQNGVDAIGLLLHVPWLMGMLTTFSWAIGPMRQWNEYSEGLVELRKKKRDPQPDLFGHLLDNTDDTRSGRSLLNSECRLIVGAGSDTTATALTFIFVNLALYPQWLQALRDEMDPIFATASFECTRSRPVLDAVIQESMRLHPSVFFGSQRETPAQGMRIGDMYIPGHTIISIAGYQVARDERNFVRAKEFLPERWYSQPALILNKGAYMPFLVGPFNCAGRNMAMMELRSVVARVACEFDITFPPGMDFDAHDYFHRVKDHFIAGAPAQKLVFSKRVKD</sequence>
<evidence type="ECO:0000313" key="10">
    <source>
        <dbReference type="Proteomes" id="UP000184188"/>
    </source>
</evidence>
<evidence type="ECO:0000256" key="7">
    <source>
        <dbReference type="PIRSR" id="PIRSR602401-1"/>
    </source>
</evidence>
<comment type="cofactor">
    <cofactor evidence="1 7">
        <name>heme</name>
        <dbReference type="ChEBI" id="CHEBI:30413"/>
    </cofactor>
</comment>
<keyword evidence="6" id="KW-0503">Monooxygenase</keyword>
<dbReference type="VEuPathDB" id="FungiDB:ASPZODRAFT_137494"/>
<dbReference type="PRINTS" id="PR00385">
    <property type="entry name" value="P450"/>
</dbReference>
<dbReference type="GeneID" id="34610808"/>
<feature type="transmembrane region" description="Helical" evidence="8">
    <location>
        <begin position="40"/>
        <end position="60"/>
    </location>
</feature>
<evidence type="ECO:0000256" key="3">
    <source>
        <dbReference type="ARBA" id="ARBA00022723"/>
    </source>
</evidence>
<feature type="transmembrane region" description="Helical" evidence="8">
    <location>
        <begin position="66"/>
        <end position="91"/>
    </location>
</feature>
<dbReference type="Proteomes" id="UP000184188">
    <property type="component" value="Unassembled WGS sequence"/>
</dbReference>
<dbReference type="GO" id="GO:0016705">
    <property type="term" value="F:oxidoreductase activity, acting on paired donors, with incorporation or reduction of molecular oxygen"/>
    <property type="evidence" value="ECO:0007669"/>
    <property type="project" value="InterPro"/>
</dbReference>
<protein>
    <recommendedName>
        <fullName evidence="11">Cytochrome P450</fullName>
    </recommendedName>
</protein>
<proteinExistence type="inferred from homology"/>
<evidence type="ECO:0000256" key="1">
    <source>
        <dbReference type="ARBA" id="ARBA00001971"/>
    </source>
</evidence>
<keyword evidence="8" id="KW-0472">Membrane</keyword>
<evidence type="ECO:0000256" key="6">
    <source>
        <dbReference type="ARBA" id="ARBA00023033"/>
    </source>
</evidence>
<keyword evidence="3 7" id="KW-0479">Metal-binding</keyword>
<evidence type="ECO:0000313" key="9">
    <source>
        <dbReference type="EMBL" id="OJJ42108.1"/>
    </source>
</evidence>
<accession>A0A1L9S4M8</accession>
<evidence type="ECO:0008006" key="11">
    <source>
        <dbReference type="Google" id="ProtNLM"/>
    </source>
</evidence>
<dbReference type="PANTHER" id="PTHR24305">
    <property type="entry name" value="CYTOCHROME P450"/>
    <property type="match status" value="1"/>
</dbReference>
<keyword evidence="5 7" id="KW-0408">Iron</keyword>
<dbReference type="STRING" id="1073090.A0A1L9S4M8"/>
<dbReference type="GO" id="GO:0020037">
    <property type="term" value="F:heme binding"/>
    <property type="evidence" value="ECO:0007669"/>
    <property type="project" value="InterPro"/>
</dbReference>
<evidence type="ECO:0000256" key="5">
    <source>
        <dbReference type="ARBA" id="ARBA00023004"/>
    </source>
</evidence>
<reference evidence="10" key="1">
    <citation type="journal article" date="2017" name="Genome Biol.">
        <title>Comparative genomics reveals high biological diversity and specific adaptations in the industrially and medically important fungal genus Aspergillus.</title>
        <authorList>
            <person name="de Vries R.P."/>
            <person name="Riley R."/>
            <person name="Wiebenga A."/>
            <person name="Aguilar-Osorio G."/>
            <person name="Amillis S."/>
            <person name="Uchima C.A."/>
            <person name="Anderluh G."/>
            <person name="Asadollahi M."/>
            <person name="Askin M."/>
            <person name="Barry K."/>
            <person name="Battaglia E."/>
            <person name="Bayram O."/>
            <person name="Benocci T."/>
            <person name="Braus-Stromeyer S.A."/>
            <person name="Caldana C."/>
            <person name="Canovas D."/>
            <person name="Cerqueira G.C."/>
            <person name="Chen F."/>
            <person name="Chen W."/>
            <person name="Choi C."/>
            <person name="Clum A."/>
            <person name="Dos Santos R.A."/>
            <person name="Damasio A.R."/>
            <person name="Diallinas G."/>
            <person name="Emri T."/>
            <person name="Fekete E."/>
            <person name="Flipphi M."/>
            <person name="Freyberg S."/>
            <person name="Gallo A."/>
            <person name="Gournas C."/>
            <person name="Habgood R."/>
            <person name="Hainaut M."/>
            <person name="Harispe M.L."/>
            <person name="Henrissat B."/>
            <person name="Hilden K.S."/>
            <person name="Hope R."/>
            <person name="Hossain A."/>
            <person name="Karabika E."/>
            <person name="Karaffa L."/>
            <person name="Karanyi Z."/>
            <person name="Krasevec N."/>
            <person name="Kuo A."/>
            <person name="Kusch H."/>
            <person name="LaButti K."/>
            <person name="Lagendijk E.L."/>
            <person name="Lapidus A."/>
            <person name="Levasseur A."/>
            <person name="Lindquist E."/>
            <person name="Lipzen A."/>
            <person name="Logrieco A.F."/>
            <person name="MacCabe A."/>
            <person name="Maekelae M.R."/>
            <person name="Malavazi I."/>
            <person name="Melin P."/>
            <person name="Meyer V."/>
            <person name="Mielnichuk N."/>
            <person name="Miskei M."/>
            <person name="Molnar A.P."/>
            <person name="Mule G."/>
            <person name="Ngan C.Y."/>
            <person name="Orejas M."/>
            <person name="Orosz E."/>
            <person name="Ouedraogo J.P."/>
            <person name="Overkamp K.M."/>
            <person name="Park H.-S."/>
            <person name="Perrone G."/>
            <person name="Piumi F."/>
            <person name="Punt P.J."/>
            <person name="Ram A.F."/>
            <person name="Ramon A."/>
            <person name="Rauscher S."/>
            <person name="Record E."/>
            <person name="Riano-Pachon D.M."/>
            <person name="Robert V."/>
            <person name="Roehrig J."/>
            <person name="Ruller R."/>
            <person name="Salamov A."/>
            <person name="Salih N.S."/>
            <person name="Samson R.A."/>
            <person name="Sandor E."/>
            <person name="Sanguinetti M."/>
            <person name="Schuetze T."/>
            <person name="Sepcic K."/>
            <person name="Shelest E."/>
            <person name="Sherlock G."/>
            <person name="Sophianopoulou V."/>
            <person name="Squina F.M."/>
            <person name="Sun H."/>
            <person name="Susca A."/>
            <person name="Todd R.B."/>
            <person name="Tsang A."/>
            <person name="Unkles S.E."/>
            <person name="van de Wiele N."/>
            <person name="van Rossen-Uffink D."/>
            <person name="Oliveira J.V."/>
            <person name="Vesth T.C."/>
            <person name="Visser J."/>
            <person name="Yu J.-H."/>
            <person name="Zhou M."/>
            <person name="Andersen M.R."/>
            <person name="Archer D.B."/>
            <person name="Baker S.E."/>
            <person name="Benoit I."/>
            <person name="Brakhage A.A."/>
            <person name="Braus G.H."/>
            <person name="Fischer R."/>
            <person name="Frisvad J.C."/>
            <person name="Goldman G.H."/>
            <person name="Houbraken J."/>
            <person name="Oakley B."/>
            <person name="Pocsi I."/>
            <person name="Scazzocchio C."/>
            <person name="Seiboth B."/>
            <person name="vanKuyk P.A."/>
            <person name="Wortman J."/>
            <person name="Dyer P.S."/>
            <person name="Grigoriev I.V."/>
        </authorList>
    </citation>
    <scope>NUCLEOTIDE SEQUENCE [LARGE SCALE GENOMIC DNA]</scope>
    <source>
        <strain evidence="10">CBS 506.65</strain>
    </source>
</reference>
<keyword evidence="8" id="KW-0812">Transmembrane</keyword>
<keyword evidence="4" id="KW-0560">Oxidoreductase</keyword>
<dbReference type="InterPro" id="IPR036396">
    <property type="entry name" value="Cyt_P450_sf"/>
</dbReference>
<dbReference type="GO" id="GO:0004497">
    <property type="term" value="F:monooxygenase activity"/>
    <property type="evidence" value="ECO:0007669"/>
    <property type="project" value="UniProtKB-KW"/>
</dbReference>
<dbReference type="OrthoDB" id="6692864at2759"/>